<dbReference type="InterPro" id="IPR000748">
    <property type="entry name" value="PsdUridine_synth_RsuA/RluB/E/F"/>
</dbReference>
<evidence type="ECO:0000256" key="3">
    <source>
        <dbReference type="ARBA" id="ARBA00023235"/>
    </source>
</evidence>
<protein>
    <recommendedName>
        <fullName evidence="5">Pseudouridine synthase</fullName>
        <ecNumber evidence="5">5.4.99.-</ecNumber>
    </recommendedName>
</protein>
<organism evidence="7 8">
    <name type="scientific">Candidatus Anaerobutyricum stercoripullorum</name>
    <dbReference type="NCBI Taxonomy" id="2838456"/>
    <lineage>
        <taxon>Bacteria</taxon>
        <taxon>Bacillati</taxon>
        <taxon>Bacillota</taxon>
        <taxon>Clostridia</taxon>
        <taxon>Lachnospirales</taxon>
        <taxon>Lachnospiraceae</taxon>
        <taxon>Anaerobutyricum</taxon>
    </lineage>
</organism>
<dbReference type="GO" id="GO:0000455">
    <property type="term" value="P:enzyme-directed rRNA pseudouridine synthesis"/>
    <property type="evidence" value="ECO:0007669"/>
    <property type="project" value="UniProtKB-ARBA"/>
</dbReference>
<dbReference type="CDD" id="cd00165">
    <property type="entry name" value="S4"/>
    <property type="match status" value="1"/>
</dbReference>
<dbReference type="PROSITE" id="PS01149">
    <property type="entry name" value="PSI_RSU"/>
    <property type="match status" value="1"/>
</dbReference>
<evidence type="ECO:0000256" key="4">
    <source>
        <dbReference type="PROSITE-ProRule" id="PRU00182"/>
    </source>
</evidence>
<reference evidence="7" key="1">
    <citation type="journal article" date="2021" name="PeerJ">
        <title>Extensive microbial diversity within the chicken gut microbiome revealed by metagenomics and culture.</title>
        <authorList>
            <person name="Gilroy R."/>
            <person name="Ravi A."/>
            <person name="Getino M."/>
            <person name="Pursley I."/>
            <person name="Horton D.L."/>
            <person name="Alikhan N.F."/>
            <person name="Baker D."/>
            <person name="Gharbi K."/>
            <person name="Hall N."/>
            <person name="Watson M."/>
            <person name="Adriaenssens E.M."/>
            <person name="Foster-Nyarko E."/>
            <person name="Jarju S."/>
            <person name="Secka A."/>
            <person name="Antonio M."/>
            <person name="Oren A."/>
            <person name="Chaudhuri R.R."/>
            <person name="La Ragione R."/>
            <person name="Hildebrand F."/>
            <person name="Pallen M.J."/>
        </authorList>
    </citation>
    <scope>NUCLEOTIDE SEQUENCE</scope>
    <source>
        <strain evidence="7">ChiSxjej3B15-1167</strain>
    </source>
</reference>
<keyword evidence="3 5" id="KW-0413">Isomerase</keyword>
<dbReference type="InterPro" id="IPR006145">
    <property type="entry name" value="PsdUridine_synth_RsuA/RluA"/>
</dbReference>
<evidence type="ECO:0000259" key="6">
    <source>
        <dbReference type="SMART" id="SM00363"/>
    </source>
</evidence>
<reference evidence="7" key="2">
    <citation type="submission" date="2021-04" db="EMBL/GenBank/DDBJ databases">
        <authorList>
            <person name="Gilroy R."/>
        </authorList>
    </citation>
    <scope>NUCLEOTIDE SEQUENCE</scope>
    <source>
        <strain evidence="7">ChiSxjej3B15-1167</strain>
    </source>
</reference>
<feature type="domain" description="RNA-binding S4" evidence="6">
    <location>
        <begin position="5"/>
        <end position="63"/>
    </location>
</feature>
<dbReference type="InterPro" id="IPR020103">
    <property type="entry name" value="PsdUridine_synth_cat_dom_sf"/>
</dbReference>
<evidence type="ECO:0000313" key="7">
    <source>
        <dbReference type="EMBL" id="HIX72333.1"/>
    </source>
</evidence>
<dbReference type="EMBL" id="DXEQ01000131">
    <property type="protein sequence ID" value="HIX72333.1"/>
    <property type="molecule type" value="Genomic_DNA"/>
</dbReference>
<dbReference type="InterPro" id="IPR036986">
    <property type="entry name" value="S4_RNA-bd_sf"/>
</dbReference>
<dbReference type="InterPro" id="IPR042092">
    <property type="entry name" value="PsdUridine_s_RsuA/RluB/E/F_cat"/>
</dbReference>
<evidence type="ECO:0000256" key="1">
    <source>
        <dbReference type="ARBA" id="ARBA00008348"/>
    </source>
</evidence>
<proteinExistence type="inferred from homology"/>
<dbReference type="SUPFAM" id="SSF55174">
    <property type="entry name" value="Alpha-L RNA-binding motif"/>
    <property type="match status" value="1"/>
</dbReference>
<evidence type="ECO:0000313" key="8">
    <source>
        <dbReference type="Proteomes" id="UP000886805"/>
    </source>
</evidence>
<dbReference type="GO" id="GO:0003723">
    <property type="term" value="F:RNA binding"/>
    <property type="evidence" value="ECO:0007669"/>
    <property type="project" value="UniProtKB-KW"/>
</dbReference>
<dbReference type="PROSITE" id="PS50889">
    <property type="entry name" value="S4"/>
    <property type="match status" value="1"/>
</dbReference>
<dbReference type="InterPro" id="IPR002942">
    <property type="entry name" value="S4_RNA-bd"/>
</dbReference>
<dbReference type="Pfam" id="PF00849">
    <property type="entry name" value="PseudoU_synth_2"/>
    <property type="match status" value="1"/>
</dbReference>
<sequence>MMEKMRLDKYLTQTAGLSRSEAKQYLKKGRVCVDGQIIKKPETKIDAGQAAVTVDGRLCHYEKYTYLMLHKPQGVVSATEDDRERTVLDLIGEPVRGLFPVGRLDKDTEGLLLLTNDGALAHDLLSPKKHVDKCYFAILDGPVGKAEQEAFACGLDIGDEKRTLPAKLVPLPQETAEPGQPQKAESIVDAKRPAQAESVADSEGFGVLITVQEGRFHQIKRMAKAVGREVLYLKRLSMGSLRLDAALRPGEYRPLTEEEIESLKRSRKETAKEE</sequence>
<dbReference type="Pfam" id="PF01479">
    <property type="entry name" value="S4"/>
    <property type="match status" value="1"/>
</dbReference>
<dbReference type="InterPro" id="IPR050343">
    <property type="entry name" value="RsuA_PseudoU_synthase"/>
</dbReference>
<dbReference type="Gene3D" id="3.30.70.580">
    <property type="entry name" value="Pseudouridine synthase I, catalytic domain, N-terminal subdomain"/>
    <property type="match status" value="1"/>
</dbReference>
<gene>
    <name evidence="7" type="ORF">H9849_04860</name>
</gene>
<comment type="caution">
    <text evidence="7">The sequence shown here is derived from an EMBL/GenBank/DDBJ whole genome shotgun (WGS) entry which is preliminary data.</text>
</comment>
<evidence type="ECO:0000256" key="2">
    <source>
        <dbReference type="ARBA" id="ARBA00022884"/>
    </source>
</evidence>
<evidence type="ECO:0000256" key="5">
    <source>
        <dbReference type="RuleBase" id="RU003887"/>
    </source>
</evidence>
<accession>A0A9D1X3S2</accession>
<dbReference type="AlphaFoldDB" id="A0A9D1X3S2"/>
<keyword evidence="2 4" id="KW-0694">RNA-binding</keyword>
<name>A0A9D1X3S2_9FIRM</name>
<dbReference type="SUPFAM" id="SSF55120">
    <property type="entry name" value="Pseudouridine synthase"/>
    <property type="match status" value="1"/>
</dbReference>
<dbReference type="InterPro" id="IPR020094">
    <property type="entry name" value="TruA/RsuA/RluB/E/F_N"/>
</dbReference>
<comment type="similarity">
    <text evidence="1 5">Belongs to the pseudouridine synthase RsuA family.</text>
</comment>
<dbReference type="NCBIfam" id="TIGR00093">
    <property type="entry name" value="pseudouridine synthase"/>
    <property type="match status" value="1"/>
</dbReference>
<dbReference type="InterPro" id="IPR018496">
    <property type="entry name" value="PsdUridine_synth_RsuA/RluB_CS"/>
</dbReference>
<dbReference type="SMART" id="SM00363">
    <property type="entry name" value="S4"/>
    <property type="match status" value="1"/>
</dbReference>
<dbReference type="EC" id="5.4.99.-" evidence="5"/>
<dbReference type="CDD" id="cd02553">
    <property type="entry name" value="PseudoU_synth_RsuA"/>
    <property type="match status" value="1"/>
</dbReference>
<dbReference type="PANTHER" id="PTHR47683">
    <property type="entry name" value="PSEUDOURIDINE SYNTHASE FAMILY PROTEIN-RELATED"/>
    <property type="match status" value="1"/>
</dbReference>
<dbReference type="GO" id="GO:0120159">
    <property type="term" value="F:rRNA pseudouridine synthase activity"/>
    <property type="evidence" value="ECO:0007669"/>
    <property type="project" value="UniProtKB-ARBA"/>
</dbReference>
<dbReference type="Proteomes" id="UP000886805">
    <property type="component" value="Unassembled WGS sequence"/>
</dbReference>
<dbReference type="Gene3D" id="3.30.70.1560">
    <property type="entry name" value="Alpha-L RNA-binding motif"/>
    <property type="match status" value="1"/>
</dbReference>
<dbReference type="Gene3D" id="3.10.290.10">
    <property type="entry name" value="RNA-binding S4 domain"/>
    <property type="match status" value="1"/>
</dbReference>
<dbReference type="PANTHER" id="PTHR47683:SF4">
    <property type="entry name" value="PSEUDOURIDINE SYNTHASE"/>
    <property type="match status" value="1"/>
</dbReference>